<organism evidence="3 4">
    <name type="scientific">Magnetospirillum aberrantis SpK</name>
    <dbReference type="NCBI Taxonomy" id="908842"/>
    <lineage>
        <taxon>Bacteria</taxon>
        <taxon>Pseudomonadati</taxon>
        <taxon>Pseudomonadota</taxon>
        <taxon>Alphaproteobacteria</taxon>
        <taxon>Rhodospirillales</taxon>
        <taxon>Rhodospirillaceae</taxon>
        <taxon>Magnetospirillum</taxon>
    </lineage>
</organism>
<dbReference type="GO" id="GO:0008713">
    <property type="term" value="F:ADP-heptose-lipopolysaccharide heptosyltransferase activity"/>
    <property type="evidence" value="ECO:0007669"/>
    <property type="project" value="TreeGrafter"/>
</dbReference>
<comment type="caution">
    <text evidence="3">The sequence shown here is derived from an EMBL/GenBank/DDBJ whole genome shotgun (WGS) entry which is preliminary data.</text>
</comment>
<dbReference type="RefSeq" id="WP_163679588.1">
    <property type="nucleotide sequence ID" value="NZ_JAAIYP010000038.1"/>
</dbReference>
<evidence type="ECO:0000313" key="4">
    <source>
        <dbReference type="Proteomes" id="UP000480684"/>
    </source>
</evidence>
<accession>A0A7C9QW47</accession>
<dbReference type="GO" id="GO:0005829">
    <property type="term" value="C:cytosol"/>
    <property type="evidence" value="ECO:0007669"/>
    <property type="project" value="TreeGrafter"/>
</dbReference>
<sequence>MSPHRGPTAFVKFRADAPFSFHISATESRHRQGGDGSRAYYTRSRLVLQQVRQAGPAARVVAESAHFRTLPAERWARDYGRQKVMFVLPSEALGDCVGVVLFLRAFRRRFPEAGVTIANTGAASDLFGREPGVRVLPLVVSEKELDGHFPIIDLGEVDGWDTVTTQPVDVETTLLLRFGLDPVEVPPRPLSAGRPAVAILPMASSPLRTLPPQVAAAIATALHEKADVTVVLNAYQGLKPAYERRLVPLLPKDVRVSPGFPTTAGLLDFLAAQDFVVTADSGPAHLSKLFGTRGLAIYTSASGTVLQGRHGNLDLWQVDYAGRHCAAPCGLAKLRATADGRVGCMGSLNLPVEDLPNLVGEAQPALAERLTFDDHVPCVARLVEERDRVAQAALDHFSSLSSR</sequence>
<keyword evidence="4" id="KW-1185">Reference proteome</keyword>
<evidence type="ECO:0000256" key="2">
    <source>
        <dbReference type="ARBA" id="ARBA00022679"/>
    </source>
</evidence>
<dbReference type="Proteomes" id="UP000480684">
    <property type="component" value="Unassembled WGS sequence"/>
</dbReference>
<dbReference type="Gene3D" id="3.40.50.2000">
    <property type="entry name" value="Glycogen Phosphorylase B"/>
    <property type="match status" value="1"/>
</dbReference>
<dbReference type="EMBL" id="JAAIYP010000038">
    <property type="protein sequence ID" value="NFV80756.1"/>
    <property type="molecule type" value="Genomic_DNA"/>
</dbReference>
<gene>
    <name evidence="3" type="ORF">G4223_11615</name>
</gene>
<dbReference type="InterPro" id="IPR051199">
    <property type="entry name" value="LPS_LOS_Heptosyltrfase"/>
</dbReference>
<name>A0A7C9QW47_9PROT</name>
<dbReference type="InterPro" id="IPR002201">
    <property type="entry name" value="Glyco_trans_9"/>
</dbReference>
<reference evidence="3 4" key="1">
    <citation type="submission" date="2020-02" db="EMBL/GenBank/DDBJ databases">
        <authorList>
            <person name="Dziuba M."/>
            <person name="Kuznetsov B."/>
            <person name="Mardanov A."/>
            <person name="Ravin N."/>
            <person name="Grouzdev D."/>
        </authorList>
    </citation>
    <scope>NUCLEOTIDE SEQUENCE [LARGE SCALE GENOMIC DNA]</scope>
    <source>
        <strain evidence="3 4">SpK</strain>
    </source>
</reference>
<protein>
    <submittedName>
        <fullName evidence="3">Glycosyltransferase family 9 protein</fullName>
    </submittedName>
</protein>
<evidence type="ECO:0000256" key="1">
    <source>
        <dbReference type="ARBA" id="ARBA00022676"/>
    </source>
</evidence>
<dbReference type="Pfam" id="PF01075">
    <property type="entry name" value="Glyco_transf_9"/>
    <property type="match status" value="1"/>
</dbReference>
<keyword evidence="2 3" id="KW-0808">Transferase</keyword>
<proteinExistence type="predicted"/>
<dbReference type="GO" id="GO:0009244">
    <property type="term" value="P:lipopolysaccharide core region biosynthetic process"/>
    <property type="evidence" value="ECO:0007669"/>
    <property type="project" value="TreeGrafter"/>
</dbReference>
<keyword evidence="1" id="KW-0328">Glycosyltransferase</keyword>
<evidence type="ECO:0000313" key="3">
    <source>
        <dbReference type="EMBL" id="NFV80756.1"/>
    </source>
</evidence>
<dbReference type="SUPFAM" id="SSF53756">
    <property type="entry name" value="UDP-Glycosyltransferase/glycogen phosphorylase"/>
    <property type="match status" value="1"/>
</dbReference>
<dbReference type="AlphaFoldDB" id="A0A7C9QW47"/>
<dbReference type="PANTHER" id="PTHR30160">
    <property type="entry name" value="TETRAACYLDISACCHARIDE 4'-KINASE-RELATED"/>
    <property type="match status" value="1"/>
</dbReference>